<proteinExistence type="predicted"/>
<feature type="transmembrane region" description="Helical" evidence="1">
    <location>
        <begin position="197"/>
        <end position="218"/>
    </location>
</feature>
<dbReference type="EMBL" id="FPIP01000004">
    <property type="protein sequence ID" value="SFW33286.1"/>
    <property type="molecule type" value="Genomic_DNA"/>
</dbReference>
<protein>
    <submittedName>
        <fullName evidence="2">Uncharacterized protein</fullName>
    </submittedName>
</protein>
<evidence type="ECO:0000256" key="1">
    <source>
        <dbReference type="SAM" id="Phobius"/>
    </source>
</evidence>
<sequence>MAVTSNPKRTMLLIAFMAAFAIFALGCMETVMYFKGDPYYVHIDDLDYCNEERAIEGESGRVFSLYRIQEVKTHQRHGRSKYKISYLYYYIFDNASTDDIEKMRKDRSYVPENYRVYSFYTSDEDKKKELDELCVKWNAYMNGSSDTMPDTFCIDGRVSPKSFYEYDVGEFKNAARKCGFAEDQITSLLIFDDPVSINGVFATIAAAAALVVLTFLLIKNRRNDKGYY</sequence>
<keyword evidence="1" id="KW-1133">Transmembrane helix</keyword>
<evidence type="ECO:0000313" key="2">
    <source>
        <dbReference type="EMBL" id="SFW33286.1"/>
    </source>
</evidence>
<feature type="transmembrane region" description="Helical" evidence="1">
    <location>
        <begin position="12"/>
        <end position="34"/>
    </location>
</feature>
<reference evidence="2 3" key="1">
    <citation type="submission" date="2016-11" db="EMBL/GenBank/DDBJ databases">
        <authorList>
            <person name="Jaros S."/>
            <person name="Januszkiewicz K."/>
            <person name="Wedrychowicz H."/>
        </authorList>
    </citation>
    <scope>NUCLEOTIDE SEQUENCE [LARGE SCALE GENOMIC DNA]</scope>
    <source>
        <strain evidence="2 3">YL228</strain>
    </source>
</reference>
<organism evidence="2 3">
    <name type="scientific">Ruminococcus flavefaciens</name>
    <dbReference type="NCBI Taxonomy" id="1265"/>
    <lineage>
        <taxon>Bacteria</taxon>
        <taxon>Bacillati</taxon>
        <taxon>Bacillota</taxon>
        <taxon>Clostridia</taxon>
        <taxon>Eubacteriales</taxon>
        <taxon>Oscillospiraceae</taxon>
        <taxon>Ruminococcus</taxon>
    </lineage>
</organism>
<name>A0A1K1NFV0_RUMFL</name>
<evidence type="ECO:0000313" key="3">
    <source>
        <dbReference type="Proteomes" id="UP000183461"/>
    </source>
</evidence>
<keyword evidence="1" id="KW-0812">Transmembrane</keyword>
<dbReference type="RefSeq" id="WP_072300143.1">
    <property type="nucleotide sequence ID" value="NZ_FPIP01000004.1"/>
</dbReference>
<dbReference type="AlphaFoldDB" id="A0A1K1NFV0"/>
<accession>A0A1K1NFV0</accession>
<gene>
    <name evidence="2" type="ORF">SAMN02910280_1860</name>
</gene>
<dbReference type="Proteomes" id="UP000183461">
    <property type="component" value="Unassembled WGS sequence"/>
</dbReference>
<keyword evidence="1" id="KW-0472">Membrane</keyword>